<dbReference type="AlphaFoldDB" id="A0AAP0NQ53"/>
<accession>A0AAP0NQ53</accession>
<dbReference type="EMBL" id="JBBNAG010000008">
    <property type="protein sequence ID" value="KAK9112241.1"/>
    <property type="molecule type" value="Genomic_DNA"/>
</dbReference>
<feature type="region of interest" description="Disordered" evidence="1">
    <location>
        <begin position="30"/>
        <end position="97"/>
    </location>
</feature>
<keyword evidence="3" id="KW-1185">Reference proteome</keyword>
<organism evidence="2 3">
    <name type="scientific">Stephania cephalantha</name>
    <dbReference type="NCBI Taxonomy" id="152367"/>
    <lineage>
        <taxon>Eukaryota</taxon>
        <taxon>Viridiplantae</taxon>
        <taxon>Streptophyta</taxon>
        <taxon>Embryophyta</taxon>
        <taxon>Tracheophyta</taxon>
        <taxon>Spermatophyta</taxon>
        <taxon>Magnoliopsida</taxon>
        <taxon>Ranunculales</taxon>
        <taxon>Menispermaceae</taxon>
        <taxon>Menispermoideae</taxon>
        <taxon>Cissampelideae</taxon>
        <taxon>Stephania</taxon>
    </lineage>
</organism>
<gene>
    <name evidence="2" type="ORF">Scep_019760</name>
</gene>
<reference evidence="2 3" key="1">
    <citation type="submission" date="2024-01" db="EMBL/GenBank/DDBJ databases">
        <title>Genome assemblies of Stephania.</title>
        <authorList>
            <person name="Yang L."/>
        </authorList>
    </citation>
    <scope>NUCLEOTIDE SEQUENCE [LARGE SCALE GENOMIC DNA]</scope>
    <source>
        <strain evidence="2">JXDWG</strain>
        <tissue evidence="2">Leaf</tissue>
    </source>
</reference>
<evidence type="ECO:0000256" key="1">
    <source>
        <dbReference type="SAM" id="MobiDB-lite"/>
    </source>
</evidence>
<evidence type="ECO:0000313" key="3">
    <source>
        <dbReference type="Proteomes" id="UP001419268"/>
    </source>
</evidence>
<name>A0AAP0NQ53_9MAGN</name>
<protein>
    <submittedName>
        <fullName evidence="2">Uncharacterized protein</fullName>
    </submittedName>
</protein>
<proteinExistence type="predicted"/>
<evidence type="ECO:0000313" key="2">
    <source>
        <dbReference type="EMBL" id="KAK9112241.1"/>
    </source>
</evidence>
<comment type="caution">
    <text evidence="2">The sequence shown here is derived from an EMBL/GenBank/DDBJ whole genome shotgun (WGS) entry which is preliminary data.</text>
</comment>
<sequence>MLSVTLHYIARGKATVSKQDVDGEPIRAQRRAEVAMTSISPSAPADRGKRRPHTASYRKEKQQATQTSSVRGRPSSGDAMEAEASNVPVGSRSSSGA</sequence>
<dbReference type="Proteomes" id="UP001419268">
    <property type="component" value="Unassembled WGS sequence"/>
</dbReference>